<keyword evidence="5 7" id="KW-0862">Zinc</keyword>
<dbReference type="GO" id="GO:0004222">
    <property type="term" value="F:metalloendopeptidase activity"/>
    <property type="evidence" value="ECO:0007669"/>
    <property type="project" value="InterPro"/>
</dbReference>
<dbReference type="Pfam" id="PF02493">
    <property type="entry name" value="MORN"/>
    <property type="match status" value="3"/>
</dbReference>
<dbReference type="STRING" id="662367.SAMN05216167_11056"/>
<dbReference type="RefSeq" id="WP_093830285.1">
    <property type="nucleotide sequence ID" value="NZ_FOLQ01000010.1"/>
</dbReference>
<reference evidence="10 11" key="1">
    <citation type="submission" date="2016-10" db="EMBL/GenBank/DDBJ databases">
        <authorList>
            <person name="de Groot N.N."/>
        </authorList>
    </citation>
    <scope>NUCLEOTIDE SEQUENCE [LARGE SCALE GENOMIC DNA]</scope>
    <source>
        <strain evidence="10 11">DSM 26130</strain>
    </source>
</reference>
<name>A0A1I1XSS2_9BACT</name>
<evidence type="ECO:0000256" key="1">
    <source>
        <dbReference type="ARBA" id="ARBA00022670"/>
    </source>
</evidence>
<keyword evidence="4 7" id="KW-0378">Hydrolase</keyword>
<proteinExistence type="inferred from homology"/>
<dbReference type="SMART" id="SM00698">
    <property type="entry name" value="MORN"/>
    <property type="match status" value="3"/>
</dbReference>
<evidence type="ECO:0000313" key="11">
    <source>
        <dbReference type="Proteomes" id="UP000198598"/>
    </source>
</evidence>
<keyword evidence="6 7" id="KW-0482">Metalloprotease</keyword>
<evidence type="ECO:0000256" key="6">
    <source>
        <dbReference type="ARBA" id="ARBA00023049"/>
    </source>
</evidence>
<evidence type="ECO:0000256" key="2">
    <source>
        <dbReference type="ARBA" id="ARBA00022723"/>
    </source>
</evidence>
<feature type="chain" id="PRO_5011692860" evidence="8">
    <location>
        <begin position="25"/>
        <end position="354"/>
    </location>
</feature>
<keyword evidence="2" id="KW-0479">Metal-binding</keyword>
<evidence type="ECO:0000313" key="10">
    <source>
        <dbReference type="EMBL" id="SFE08630.1"/>
    </source>
</evidence>
<evidence type="ECO:0000259" key="9">
    <source>
        <dbReference type="Pfam" id="PF01435"/>
    </source>
</evidence>
<dbReference type="Proteomes" id="UP000198598">
    <property type="component" value="Unassembled WGS sequence"/>
</dbReference>
<keyword evidence="11" id="KW-1185">Reference proteome</keyword>
<evidence type="ECO:0000256" key="5">
    <source>
        <dbReference type="ARBA" id="ARBA00022833"/>
    </source>
</evidence>
<comment type="similarity">
    <text evidence="7">Belongs to the peptidase M48 family.</text>
</comment>
<accession>A0A1I1XSS2</accession>
<keyword evidence="1 7" id="KW-0645">Protease</keyword>
<keyword evidence="8" id="KW-0732">Signal</keyword>
<feature type="domain" description="Peptidase M48" evidence="9">
    <location>
        <begin position="60"/>
        <end position="139"/>
    </location>
</feature>
<dbReference type="OrthoDB" id="1173761at2"/>
<dbReference type="EMBL" id="FOLQ01000010">
    <property type="protein sequence ID" value="SFE08630.1"/>
    <property type="molecule type" value="Genomic_DNA"/>
</dbReference>
<dbReference type="Gene3D" id="2.20.110.10">
    <property type="entry name" value="Histone H3 K4-specific methyltransferase SET7/9 N-terminal domain"/>
    <property type="match status" value="2"/>
</dbReference>
<sequence>MPVRAALSLPILLLSAAISSPLVAQQSGPIRPFGSSAFICNYTGGRVSPEVICSPTTKSNGHAERVVDRILKPIGLMRNFKVIECSNTDNCFATVLKGQRFIVYDGAFMAQIEEETETDWSAISIMAHEIGHHLQGHTIDGHGGQPQKEIEADKFSGFVLHQLGASLPESMVAVKAMGDENATSTHPAKLARLDAIRKGWLEAESMYPKSRTSIKTPVAMAPRAIVPTNAPAVAARSVIAPKAPARKTATVGCVSGDCEDGTGVFVYPTRERYVGEFEEGDKHGEGLEYYADGKLKYKGNFRDNLRSDYGVYYYQNGDKYVGWFQKNLPNGKGTYYFADGERISATFKNGDPIR</sequence>
<organism evidence="10 11">
    <name type="scientific">Spirosoma endophyticum</name>
    <dbReference type="NCBI Taxonomy" id="662367"/>
    <lineage>
        <taxon>Bacteria</taxon>
        <taxon>Pseudomonadati</taxon>
        <taxon>Bacteroidota</taxon>
        <taxon>Cytophagia</taxon>
        <taxon>Cytophagales</taxon>
        <taxon>Cytophagaceae</taxon>
        <taxon>Spirosoma</taxon>
    </lineage>
</organism>
<evidence type="ECO:0000256" key="8">
    <source>
        <dbReference type="SAM" id="SignalP"/>
    </source>
</evidence>
<dbReference type="PANTHER" id="PTHR43215">
    <property type="entry name" value="RADIAL SPOKE HEAD 1 HOMOLOG"/>
    <property type="match status" value="1"/>
</dbReference>
<keyword evidence="3" id="KW-0677">Repeat</keyword>
<dbReference type="InterPro" id="IPR003409">
    <property type="entry name" value="MORN"/>
</dbReference>
<dbReference type="AlphaFoldDB" id="A0A1I1XSS2"/>
<evidence type="ECO:0000256" key="4">
    <source>
        <dbReference type="ARBA" id="ARBA00022801"/>
    </source>
</evidence>
<dbReference type="GO" id="GO:0046872">
    <property type="term" value="F:metal ion binding"/>
    <property type="evidence" value="ECO:0007669"/>
    <property type="project" value="UniProtKB-KW"/>
</dbReference>
<comment type="cofactor">
    <cofactor evidence="7">
        <name>Zn(2+)</name>
        <dbReference type="ChEBI" id="CHEBI:29105"/>
    </cofactor>
    <text evidence="7">Binds 1 zinc ion per subunit.</text>
</comment>
<protein>
    <submittedName>
        <fullName evidence="10">MORN repeat-containing protein</fullName>
    </submittedName>
</protein>
<dbReference type="PANTHER" id="PTHR43215:SF14">
    <property type="entry name" value="RADIAL SPOKE HEAD 1 HOMOLOG"/>
    <property type="match status" value="1"/>
</dbReference>
<dbReference type="InterPro" id="IPR001915">
    <property type="entry name" value="Peptidase_M48"/>
</dbReference>
<evidence type="ECO:0000256" key="3">
    <source>
        <dbReference type="ARBA" id="ARBA00022737"/>
    </source>
</evidence>
<evidence type="ECO:0000256" key="7">
    <source>
        <dbReference type="RuleBase" id="RU003983"/>
    </source>
</evidence>
<gene>
    <name evidence="10" type="ORF">SAMN05216167_11056</name>
</gene>
<feature type="signal peptide" evidence="8">
    <location>
        <begin position="1"/>
        <end position="24"/>
    </location>
</feature>
<dbReference type="SUPFAM" id="SSF82185">
    <property type="entry name" value="Histone H3 K4-specific methyltransferase SET7/9 N-terminal domain"/>
    <property type="match status" value="1"/>
</dbReference>
<dbReference type="Pfam" id="PF01435">
    <property type="entry name" value="Peptidase_M48"/>
    <property type="match status" value="1"/>
</dbReference>
<dbReference type="GO" id="GO:0006508">
    <property type="term" value="P:proteolysis"/>
    <property type="evidence" value="ECO:0007669"/>
    <property type="project" value="UniProtKB-KW"/>
</dbReference>